<evidence type="ECO:0000256" key="1">
    <source>
        <dbReference type="ARBA" id="ARBA00009175"/>
    </source>
</evidence>
<evidence type="ECO:0000256" key="6">
    <source>
        <dbReference type="PIRSR" id="PIRSR004846-1"/>
    </source>
</evidence>
<dbReference type="RefSeq" id="WP_032051580.1">
    <property type="nucleotide sequence ID" value="NZ_JEWH01000051.1"/>
</dbReference>
<dbReference type="Gene3D" id="3.40.190.10">
    <property type="entry name" value="Periplasmic binding protein-like II"/>
    <property type="match status" value="2"/>
</dbReference>
<dbReference type="Proteomes" id="UP000020595">
    <property type="component" value="Unassembled WGS sequence"/>
</dbReference>
<evidence type="ECO:0000313" key="9">
    <source>
        <dbReference type="Proteomes" id="UP000020595"/>
    </source>
</evidence>
<comment type="subunit">
    <text evidence="5">The complex is composed of two ATP-binding proteins (ModC), two transmembrane proteins (ModB) and a solute-binding protein (ModA).</text>
</comment>
<dbReference type="CDD" id="cd13536">
    <property type="entry name" value="PBP2_EcModA"/>
    <property type="match status" value="1"/>
</dbReference>
<keyword evidence="2 6" id="KW-0500">Molybdenum</keyword>
<evidence type="ECO:0000313" key="8">
    <source>
        <dbReference type="EMBL" id="EXB04390.1"/>
    </source>
</evidence>
<dbReference type="PIRSF" id="PIRSF004846">
    <property type="entry name" value="ModA"/>
    <property type="match status" value="1"/>
</dbReference>
<name>A0A009HMW6_ACIB9</name>
<dbReference type="PANTHER" id="PTHR30632:SF17">
    <property type="entry name" value="MOLYBDATE-BINDING PROTEIN MODA"/>
    <property type="match status" value="1"/>
</dbReference>
<keyword evidence="4 7" id="KW-0732">Signal</keyword>
<evidence type="ECO:0000256" key="3">
    <source>
        <dbReference type="ARBA" id="ARBA00022723"/>
    </source>
</evidence>
<feature type="binding site" evidence="6">
    <location>
        <position position="177"/>
    </location>
    <ligand>
        <name>molybdate</name>
        <dbReference type="ChEBI" id="CHEBI:36264"/>
    </ligand>
</feature>
<dbReference type="PATRIC" id="fig|1310613.3.peg.3069"/>
<dbReference type="PANTHER" id="PTHR30632">
    <property type="entry name" value="MOLYBDATE-BINDING PERIPLASMIC PROTEIN"/>
    <property type="match status" value="1"/>
</dbReference>
<evidence type="ECO:0000256" key="7">
    <source>
        <dbReference type="SAM" id="SignalP"/>
    </source>
</evidence>
<dbReference type="AlphaFoldDB" id="A0A009HMW6"/>
<feature type="binding site" evidence="6">
    <location>
        <position position="66"/>
    </location>
    <ligand>
        <name>molybdate</name>
        <dbReference type="ChEBI" id="CHEBI:36264"/>
    </ligand>
</feature>
<dbReference type="GO" id="GO:1901359">
    <property type="term" value="F:tungstate binding"/>
    <property type="evidence" value="ECO:0007669"/>
    <property type="project" value="UniProtKB-ARBA"/>
</dbReference>
<evidence type="ECO:0000256" key="5">
    <source>
        <dbReference type="ARBA" id="ARBA00062515"/>
    </source>
</evidence>
<dbReference type="EMBL" id="JEWH01000051">
    <property type="protein sequence ID" value="EXB04390.1"/>
    <property type="molecule type" value="Genomic_DNA"/>
</dbReference>
<feature type="chain" id="PRO_5001446329" evidence="7">
    <location>
        <begin position="30"/>
        <end position="261"/>
    </location>
</feature>
<gene>
    <name evidence="8" type="primary">modA</name>
    <name evidence="8" type="ORF">J512_3196</name>
</gene>
<dbReference type="GO" id="GO:0030288">
    <property type="term" value="C:outer membrane-bounded periplasmic space"/>
    <property type="evidence" value="ECO:0007669"/>
    <property type="project" value="TreeGrafter"/>
</dbReference>
<sequence>MVSDTKIKKLALACSVLSIGLVFNVPAKAESVTVYAAASLTNAINDLEKIYEKQNKVEVKTSYAGSSTLAKQIEAGAPADIFISADTQWMDYLQNKKLVATNDRINLLGNRLVLITPKGQSLNIKLDKATDPNKVFTGKICTGDTKSVPVGKYAKQAFTNLGWWSRIEPKLVETEDVRAALNFVARGECQVGIVYATDAAISKDVNVAGVFPENTHSPIIYPVGIIKKNSNSAKFYQFLQSNQAKAVFKKYGFSVLAPVKP</sequence>
<dbReference type="InterPro" id="IPR005950">
    <property type="entry name" value="ModA"/>
</dbReference>
<protein>
    <submittedName>
        <fullName evidence="8">Molybdate ABC transporter, periplasmic molybdate-binding protein</fullName>
    </submittedName>
</protein>
<dbReference type="Pfam" id="PF13531">
    <property type="entry name" value="SBP_bac_11"/>
    <property type="match status" value="1"/>
</dbReference>
<comment type="similarity">
    <text evidence="1">Belongs to the bacterial solute-binding protein ModA family.</text>
</comment>
<dbReference type="NCBIfam" id="NF007958">
    <property type="entry name" value="PRK10677.1"/>
    <property type="match status" value="1"/>
</dbReference>
<keyword evidence="3 6" id="KW-0479">Metal-binding</keyword>
<feature type="binding site" evidence="6">
    <location>
        <position position="39"/>
    </location>
    <ligand>
        <name>molybdate</name>
        <dbReference type="ChEBI" id="CHEBI:36264"/>
    </ligand>
</feature>
<comment type="caution">
    <text evidence="8">The sequence shown here is derived from an EMBL/GenBank/DDBJ whole genome shotgun (WGS) entry which is preliminary data.</text>
</comment>
<proteinExistence type="inferred from homology"/>
<dbReference type="GO" id="GO:0046872">
    <property type="term" value="F:metal ion binding"/>
    <property type="evidence" value="ECO:0007669"/>
    <property type="project" value="UniProtKB-KW"/>
</dbReference>
<dbReference type="NCBIfam" id="TIGR01256">
    <property type="entry name" value="modA"/>
    <property type="match status" value="1"/>
</dbReference>
<evidence type="ECO:0000256" key="2">
    <source>
        <dbReference type="ARBA" id="ARBA00022505"/>
    </source>
</evidence>
<dbReference type="SUPFAM" id="SSF53850">
    <property type="entry name" value="Periplasmic binding protein-like II"/>
    <property type="match status" value="1"/>
</dbReference>
<dbReference type="GO" id="GO:0015689">
    <property type="term" value="P:molybdate ion transport"/>
    <property type="evidence" value="ECO:0007669"/>
    <property type="project" value="InterPro"/>
</dbReference>
<evidence type="ECO:0000256" key="4">
    <source>
        <dbReference type="ARBA" id="ARBA00022729"/>
    </source>
</evidence>
<feature type="signal peptide" evidence="7">
    <location>
        <begin position="1"/>
        <end position="29"/>
    </location>
</feature>
<organism evidence="8 9">
    <name type="scientific">Acinetobacter baumannii (strain 1295743)</name>
    <dbReference type="NCBI Taxonomy" id="1310613"/>
    <lineage>
        <taxon>Bacteria</taxon>
        <taxon>Pseudomonadati</taxon>
        <taxon>Pseudomonadota</taxon>
        <taxon>Gammaproteobacteria</taxon>
        <taxon>Moraxellales</taxon>
        <taxon>Moraxellaceae</taxon>
        <taxon>Acinetobacter</taxon>
        <taxon>Acinetobacter calcoaceticus/baumannii complex</taxon>
    </lineage>
</organism>
<dbReference type="InterPro" id="IPR050682">
    <property type="entry name" value="ModA/WtpA"/>
</dbReference>
<dbReference type="FunFam" id="3.40.190.10:FF:000035">
    <property type="entry name" value="Molybdate ABC transporter substrate-binding protein"/>
    <property type="match status" value="1"/>
</dbReference>
<accession>A0A009HMW6</accession>
<dbReference type="GO" id="GO:0030973">
    <property type="term" value="F:molybdate ion binding"/>
    <property type="evidence" value="ECO:0007669"/>
    <property type="project" value="TreeGrafter"/>
</dbReference>
<reference evidence="8 9" key="1">
    <citation type="submission" date="2014-02" db="EMBL/GenBank/DDBJ databases">
        <title>Comparative genomics and transcriptomics to identify genetic mechanisms underlying the emergence of carbapenem resistant Acinetobacter baumannii (CRAb).</title>
        <authorList>
            <person name="Harris A.D."/>
            <person name="Johnson K.J."/>
            <person name="George J."/>
            <person name="Shefchek K."/>
            <person name="Daugherty S.C."/>
            <person name="Parankush S."/>
            <person name="Sadzewicz L."/>
            <person name="Tallon L."/>
            <person name="Sengamalay N."/>
            <person name="Hazen T.H."/>
            <person name="Rasko D.A."/>
        </authorList>
    </citation>
    <scope>NUCLEOTIDE SEQUENCE [LARGE SCALE GENOMIC DNA]</scope>
    <source>
        <strain evidence="8 9">1295743</strain>
    </source>
</reference>
<feature type="binding site" evidence="6">
    <location>
        <position position="195"/>
    </location>
    <ligand>
        <name>molybdate</name>
        <dbReference type="ChEBI" id="CHEBI:36264"/>
    </ligand>
</feature>